<dbReference type="PANTHER" id="PTHR43569">
    <property type="entry name" value="AMIDOHYDROLASE"/>
    <property type="match status" value="1"/>
</dbReference>
<sequence>MITIDSHHHLWVYDPAAHDWISDEMSCLRQDFTGKELEHELSKANIDYCVAVQASQTEEETIFLLDQAAKCDRILGVVGWVDLCAESVPERLAHFSENPSFVGVRHVLQDEQDDAFMLRPDFVNGIAQLEQFNLTYDLLIFPRHLENAFKLVKQFPNQKFVIDHLAKPAIKAGEIDEWKKGMAKLAQCPNVYCKLSGMVTEADWLYWVKTDFSPYIYHLLEIFGADRLMFGSDWPVCTLAASYRSVRDLLNEHLEGELMKRKIFGENAIRFYNLKPKQDSVQQSSINQFTKA</sequence>
<feature type="domain" description="Amidohydrolase-related" evidence="2">
    <location>
        <begin position="4"/>
        <end position="274"/>
    </location>
</feature>
<dbReference type="Gene3D" id="3.20.20.140">
    <property type="entry name" value="Metal-dependent hydrolases"/>
    <property type="match status" value="1"/>
</dbReference>
<proteinExistence type="inferred from homology"/>
<keyword evidence="3" id="KW-0614">Plasmid</keyword>
<organism evidence="3 4">
    <name type="scientific">Persicobacter psychrovividus</name>
    <dbReference type="NCBI Taxonomy" id="387638"/>
    <lineage>
        <taxon>Bacteria</taxon>
        <taxon>Pseudomonadati</taxon>
        <taxon>Bacteroidota</taxon>
        <taxon>Cytophagia</taxon>
        <taxon>Cytophagales</taxon>
        <taxon>Persicobacteraceae</taxon>
        <taxon>Persicobacter</taxon>
    </lineage>
</organism>
<evidence type="ECO:0000259" key="2">
    <source>
        <dbReference type="Pfam" id="PF04909"/>
    </source>
</evidence>
<name>A0ABM7VN06_9BACT</name>
<evidence type="ECO:0000256" key="1">
    <source>
        <dbReference type="ARBA" id="ARBA00038310"/>
    </source>
</evidence>
<dbReference type="EMBL" id="AP025300">
    <property type="protein sequence ID" value="BDD02357.1"/>
    <property type="molecule type" value="Genomic_DNA"/>
</dbReference>
<dbReference type="PANTHER" id="PTHR43569:SF2">
    <property type="entry name" value="AMIDOHYDROLASE-RELATED DOMAIN-CONTAINING PROTEIN"/>
    <property type="match status" value="1"/>
</dbReference>
<dbReference type="InterPro" id="IPR032466">
    <property type="entry name" value="Metal_Hydrolase"/>
</dbReference>
<dbReference type="Proteomes" id="UP001354989">
    <property type="component" value="Plasmid pPP8"/>
</dbReference>
<comment type="similarity">
    <text evidence="1">Belongs to the metallo-dependent hydrolases superfamily.</text>
</comment>
<accession>A0ABM7VN06</accession>
<dbReference type="Pfam" id="PF04909">
    <property type="entry name" value="Amidohydro_2"/>
    <property type="match status" value="1"/>
</dbReference>
<reference evidence="3 4" key="1">
    <citation type="submission" date="2021-12" db="EMBL/GenBank/DDBJ databases">
        <title>Genome sequencing of bacteria with rrn-lacking chromosome and rrn-plasmid.</title>
        <authorList>
            <person name="Anda M."/>
            <person name="Iwasaki W."/>
        </authorList>
    </citation>
    <scope>NUCLEOTIDE SEQUENCE [LARGE SCALE GENOMIC DNA]</scope>
    <source>
        <strain evidence="3 4">NBRC 101262</strain>
        <plasmid evidence="3 4">pPP8</plasmid>
    </source>
</reference>
<keyword evidence="4" id="KW-1185">Reference proteome</keyword>
<protein>
    <submittedName>
        <fullName evidence="3">Amidohydrolase</fullName>
    </submittedName>
</protein>
<dbReference type="RefSeq" id="WP_338399516.1">
    <property type="nucleotide sequence ID" value="NZ_AP025300.1"/>
</dbReference>
<gene>
    <name evidence="3" type="ORF">PEPS_46370</name>
</gene>
<dbReference type="InterPro" id="IPR006680">
    <property type="entry name" value="Amidohydro-rel"/>
</dbReference>
<geneLocation type="plasmid" evidence="3 4">
    <name>pPP8</name>
</geneLocation>
<dbReference type="SUPFAM" id="SSF51556">
    <property type="entry name" value="Metallo-dependent hydrolases"/>
    <property type="match status" value="1"/>
</dbReference>
<evidence type="ECO:0000313" key="3">
    <source>
        <dbReference type="EMBL" id="BDD02357.1"/>
    </source>
</evidence>
<evidence type="ECO:0000313" key="4">
    <source>
        <dbReference type="Proteomes" id="UP001354989"/>
    </source>
</evidence>
<dbReference type="InterPro" id="IPR052350">
    <property type="entry name" value="Metallo-dep_Lactonases"/>
</dbReference>